<gene>
    <name evidence="2" type="ORF">IRJ41_011759</name>
</gene>
<sequence length="353" mass="41024">MDNFRGPLKSDCEELLGRFQATESVRFERFSAIWKSTNFSSIFYGKPDPKERRHFARLALSVVSPYFHPPYTFQIRVGGLYLLYGLFHTQLCTPKEKIRIALKDWKDVMQFQRDAENAQHHDVVYIFKKLMSDKAFLFTAMPTMLFFRMKREDGKGKKICEEFVDPPTRTQELVTTDMLEELANVHEHYENLKKAVFTDSDPNVNLIEQCLVSKLNNAVIAYSSWQDNHTKAEQLDAGEGPSNQDSSRRAQLLASIKSRSYGHVMEASKARRHRQLQLVLSTDGDHTPNTSSKKKRPPSLKKRTQLRFKIQGTEREKLTNATRLWNLSKVKEDKVTEKKKQFKWTPKPESDVT</sequence>
<dbReference type="GO" id="GO:0042795">
    <property type="term" value="P:snRNA transcription by RNA polymerase II"/>
    <property type="evidence" value="ECO:0007669"/>
    <property type="project" value="TreeGrafter"/>
</dbReference>
<dbReference type="EMBL" id="JAFHDT010000009">
    <property type="protein sequence ID" value="KAI7805588.1"/>
    <property type="molecule type" value="Genomic_DNA"/>
</dbReference>
<dbReference type="Pfam" id="PF09808">
    <property type="entry name" value="SNAPC1"/>
    <property type="match status" value="1"/>
</dbReference>
<protein>
    <submittedName>
        <fullName evidence="2">snRNA-activating protein complex subunit 1</fullName>
    </submittedName>
</protein>
<feature type="region of interest" description="Disordered" evidence="1">
    <location>
        <begin position="279"/>
        <end position="302"/>
    </location>
</feature>
<evidence type="ECO:0000313" key="3">
    <source>
        <dbReference type="Proteomes" id="UP001059041"/>
    </source>
</evidence>
<dbReference type="InterPro" id="IPR019188">
    <property type="entry name" value="SNAPC1"/>
</dbReference>
<dbReference type="GO" id="GO:0042796">
    <property type="term" value="P:snRNA transcription by RNA polymerase III"/>
    <property type="evidence" value="ECO:0007669"/>
    <property type="project" value="TreeGrafter"/>
</dbReference>
<dbReference type="AlphaFoldDB" id="A0A9W8C1Q7"/>
<dbReference type="PANTHER" id="PTHR15131">
    <property type="entry name" value="SMALL NUCLEAR RNA ACTIVATING COMPLEX, POLYPEPTIDE 1"/>
    <property type="match status" value="1"/>
</dbReference>
<evidence type="ECO:0000256" key="1">
    <source>
        <dbReference type="SAM" id="MobiDB-lite"/>
    </source>
</evidence>
<feature type="region of interest" description="Disordered" evidence="1">
    <location>
        <begin position="332"/>
        <end position="353"/>
    </location>
</feature>
<dbReference type="PANTHER" id="PTHR15131:SF3">
    <property type="entry name" value="SNRNA-ACTIVATING PROTEIN COMPLEX SUBUNIT 1"/>
    <property type="match status" value="1"/>
</dbReference>
<dbReference type="GO" id="GO:0043565">
    <property type="term" value="F:sequence-specific DNA binding"/>
    <property type="evidence" value="ECO:0007669"/>
    <property type="project" value="TreeGrafter"/>
</dbReference>
<proteinExistence type="predicted"/>
<accession>A0A9W8C1Q7</accession>
<dbReference type="GO" id="GO:0019185">
    <property type="term" value="C:snRNA-activating protein complex"/>
    <property type="evidence" value="ECO:0007669"/>
    <property type="project" value="TreeGrafter"/>
</dbReference>
<reference evidence="2" key="1">
    <citation type="submission" date="2021-02" db="EMBL/GenBank/DDBJ databases">
        <title>Comparative genomics reveals that relaxation of natural selection precedes convergent phenotypic evolution of cavefish.</title>
        <authorList>
            <person name="Peng Z."/>
        </authorList>
    </citation>
    <scope>NUCLEOTIDE SEQUENCE</scope>
    <source>
        <tissue evidence="2">Muscle</tissue>
    </source>
</reference>
<name>A0A9W8C1Q7_TRIRA</name>
<feature type="compositionally biased region" description="Basic residues" evidence="1">
    <location>
        <begin position="292"/>
        <end position="302"/>
    </location>
</feature>
<evidence type="ECO:0000313" key="2">
    <source>
        <dbReference type="EMBL" id="KAI7805588.1"/>
    </source>
</evidence>
<dbReference type="Proteomes" id="UP001059041">
    <property type="component" value="Linkage Group LG9"/>
</dbReference>
<comment type="caution">
    <text evidence="2">The sequence shown here is derived from an EMBL/GenBank/DDBJ whole genome shotgun (WGS) entry which is preliminary data.</text>
</comment>
<organism evidence="2 3">
    <name type="scientific">Triplophysa rosa</name>
    <name type="common">Cave loach</name>
    <dbReference type="NCBI Taxonomy" id="992332"/>
    <lineage>
        <taxon>Eukaryota</taxon>
        <taxon>Metazoa</taxon>
        <taxon>Chordata</taxon>
        <taxon>Craniata</taxon>
        <taxon>Vertebrata</taxon>
        <taxon>Euteleostomi</taxon>
        <taxon>Actinopterygii</taxon>
        <taxon>Neopterygii</taxon>
        <taxon>Teleostei</taxon>
        <taxon>Ostariophysi</taxon>
        <taxon>Cypriniformes</taxon>
        <taxon>Nemacheilidae</taxon>
        <taxon>Triplophysa</taxon>
    </lineage>
</organism>
<keyword evidence="3" id="KW-1185">Reference proteome</keyword>